<dbReference type="PANTHER" id="PTHR32303">
    <property type="entry name" value="QUINOPROTEIN ALCOHOL DEHYDROGENASE (CYTOCHROME C)"/>
    <property type="match status" value="1"/>
</dbReference>
<evidence type="ECO:0000313" key="7">
    <source>
        <dbReference type="Proteomes" id="UP000546031"/>
    </source>
</evidence>
<dbReference type="InterPro" id="IPR017511">
    <property type="entry name" value="PQQ_mDH"/>
</dbReference>
<dbReference type="InterPro" id="IPR018391">
    <property type="entry name" value="PQQ_b-propeller_rpt"/>
</dbReference>
<evidence type="ECO:0000256" key="3">
    <source>
        <dbReference type="ARBA" id="ARBA00023002"/>
    </source>
</evidence>
<evidence type="ECO:0000256" key="4">
    <source>
        <dbReference type="SAM" id="Phobius"/>
    </source>
</evidence>
<proteinExistence type="inferred from homology"/>
<dbReference type="InterPro" id="IPR002372">
    <property type="entry name" value="PQQ_rpt_dom"/>
</dbReference>
<dbReference type="CDD" id="cd10280">
    <property type="entry name" value="PQQ_mGDH"/>
    <property type="match status" value="1"/>
</dbReference>
<keyword evidence="3" id="KW-0560">Oxidoreductase</keyword>
<feature type="domain" description="Pyrrolo-quinoline quinone repeat" evidence="5">
    <location>
        <begin position="168"/>
        <end position="785"/>
    </location>
</feature>
<evidence type="ECO:0000256" key="1">
    <source>
        <dbReference type="ARBA" id="ARBA00001931"/>
    </source>
</evidence>
<dbReference type="SMART" id="SM00564">
    <property type="entry name" value="PQQ"/>
    <property type="match status" value="5"/>
</dbReference>
<comment type="cofactor">
    <cofactor evidence="1">
        <name>pyrroloquinoline quinone</name>
        <dbReference type="ChEBI" id="CHEBI:58442"/>
    </cofactor>
</comment>
<evidence type="ECO:0000313" key="6">
    <source>
        <dbReference type="EMBL" id="NVE94340.1"/>
    </source>
</evidence>
<comment type="caution">
    <text evidence="6">The sequence shown here is derived from an EMBL/GenBank/DDBJ whole genome shotgun (WGS) entry which is preliminary data.</text>
</comment>
<keyword evidence="4" id="KW-0812">Transmembrane</keyword>
<dbReference type="GO" id="GO:0048038">
    <property type="term" value="F:quinone binding"/>
    <property type="evidence" value="ECO:0007669"/>
    <property type="project" value="InterPro"/>
</dbReference>
<evidence type="ECO:0000259" key="5">
    <source>
        <dbReference type="Pfam" id="PF01011"/>
    </source>
</evidence>
<dbReference type="Proteomes" id="UP000546031">
    <property type="component" value="Unassembled WGS sequence"/>
</dbReference>
<dbReference type="InterPro" id="IPR011047">
    <property type="entry name" value="Quinoprotein_ADH-like_sf"/>
</dbReference>
<keyword evidence="4" id="KW-0472">Membrane</keyword>
<dbReference type="Gene3D" id="2.140.10.10">
    <property type="entry name" value="Quinoprotein alcohol dehydrogenase-like superfamily"/>
    <property type="match status" value="2"/>
</dbReference>
<dbReference type="RefSeq" id="WP_176272623.1">
    <property type="nucleotide sequence ID" value="NZ_JABWTA010000001.1"/>
</dbReference>
<gene>
    <name evidence="6" type="ORF">HUO12_05440</name>
</gene>
<dbReference type="AlphaFoldDB" id="A0A850HA41"/>
<protein>
    <submittedName>
        <fullName evidence="6">PQQ-binding-like beta-propeller repeat protein</fullName>
    </submittedName>
</protein>
<keyword evidence="4" id="KW-1133">Transmembrane helix</keyword>
<feature type="transmembrane region" description="Helical" evidence="4">
    <location>
        <begin position="37"/>
        <end position="53"/>
    </location>
</feature>
<accession>A0A850HA41</accession>
<dbReference type="Pfam" id="PF01011">
    <property type="entry name" value="PQQ"/>
    <property type="match status" value="1"/>
</dbReference>
<keyword evidence="7" id="KW-1185">Reference proteome</keyword>
<dbReference type="SUPFAM" id="SSF50998">
    <property type="entry name" value="Quinoprotein alcohol dehydrogenase-like"/>
    <property type="match status" value="1"/>
</dbReference>
<feature type="transmembrane region" description="Helical" evidence="4">
    <location>
        <begin position="60"/>
        <end position="76"/>
    </location>
</feature>
<sequence>MKVASVLRWVFITLLSLVGLLLMLGGGFLIYLGGSPYYLLVGLATIAVVVLVFRRSQNASKLFAVILGVTLIWALFEAELDFLALLPRLAMWLGLGIWFLTPWYRQTLQIPGGDNAHDGAIPTINRWWVGSSSLASIAVLLVASVQGYVQNGEGSVRSGDAVASSDDWRHYGNTEGGTRFATVEDINVDTVRGLKEVWRYRTGVEEDFKATPLNIDGKLYLCTARNVMIAIDDATGEEIWRYDHGIKPPLENQYARTCRGVGYHEAPEDYTGQCAKRVVTSTVDATIVAVDAGTGELCTDFGENGEVDLWEGMGDNHERFEYWVTSSPLVAGDNLVVGGQVADTQDLGHPSGVVRAFNAMTGELSWAWDLGNPDNNGFPAEGETYTPGTPNVWSIMSYDAELGLIYAPTGNPSPDYFGGIRREFEKEYSSAVVAIDAATGKERWKYQTVHNDVWDYDVPAQPVLVDVRHDGELVPSVAVPTKMGDIFLLDRRDGTPVYPIPEKPAPQIGAVEGEKLSPTQPDSPLPDFHPYRYEKDMWGLTPIDQMVCRIEYRTMNYEGMYTPPSMATGITQTGTMLYPGNFGGFNWGSVSVDADNGLLVAAPMMLAHRLIMVSKQQVAEAGPIAQLVLGPNHPNVRYEKDAPMPDLGEPDPDDPYDFRRIEAYGYPQPFMSRLGTHVPCFEPPWSQIAVIDLNTKELLWSRPAGDMSQSGPFNIRSGIPYEVGTAVRAGTLTTRGGLTFLSSTMDEKVRAYDLRTGEIKWESKLPGNGLATPMTYRSQQNGKQYLIVTVPNPTWRYPRDPETNQYIDSQAEIDGKGGYVIAYALED</sequence>
<reference evidence="6 7" key="1">
    <citation type="submission" date="2020-06" db="EMBL/GenBank/DDBJ databases">
        <title>Altererythrobacter lutimaris sp. nov., a marine bacterium isolated from a tidal flat.</title>
        <authorList>
            <person name="Kim D."/>
            <person name="Yoo Y."/>
            <person name="Kim J.-J."/>
        </authorList>
    </citation>
    <scope>NUCLEOTIDE SEQUENCE [LARGE SCALE GENOMIC DNA]</scope>
    <source>
        <strain evidence="6 7">JGD-16</strain>
    </source>
</reference>
<organism evidence="6 7">
    <name type="scientific">Altererythrobacter lutimaris</name>
    <dbReference type="NCBI Taxonomy" id="2743979"/>
    <lineage>
        <taxon>Bacteria</taxon>
        <taxon>Pseudomonadati</taxon>
        <taxon>Pseudomonadota</taxon>
        <taxon>Alphaproteobacteria</taxon>
        <taxon>Sphingomonadales</taxon>
        <taxon>Erythrobacteraceae</taxon>
        <taxon>Altererythrobacter</taxon>
    </lineage>
</organism>
<dbReference type="GO" id="GO:0016020">
    <property type="term" value="C:membrane"/>
    <property type="evidence" value="ECO:0007669"/>
    <property type="project" value="InterPro"/>
</dbReference>
<dbReference type="PANTHER" id="PTHR32303:SF4">
    <property type="entry name" value="QUINOPROTEIN GLUCOSE DEHYDROGENASE"/>
    <property type="match status" value="1"/>
</dbReference>
<dbReference type="GO" id="GO:0008876">
    <property type="term" value="F:quinoprotein glucose dehydrogenase activity"/>
    <property type="evidence" value="ECO:0007669"/>
    <property type="project" value="TreeGrafter"/>
</dbReference>
<dbReference type="EMBL" id="JABWTA010000001">
    <property type="protein sequence ID" value="NVE94340.1"/>
    <property type="molecule type" value="Genomic_DNA"/>
</dbReference>
<feature type="transmembrane region" description="Helical" evidence="4">
    <location>
        <begin position="7"/>
        <end position="31"/>
    </location>
</feature>
<name>A0A850HA41_9SPHN</name>
<comment type="similarity">
    <text evidence="2">Belongs to the bacterial PQQ dehydrogenase family.</text>
</comment>
<evidence type="ECO:0000256" key="2">
    <source>
        <dbReference type="ARBA" id="ARBA00008156"/>
    </source>
</evidence>